<organism evidence="2 3">
    <name type="scientific">Edaphochlamys debaryana</name>
    <dbReference type="NCBI Taxonomy" id="47281"/>
    <lineage>
        <taxon>Eukaryota</taxon>
        <taxon>Viridiplantae</taxon>
        <taxon>Chlorophyta</taxon>
        <taxon>core chlorophytes</taxon>
        <taxon>Chlorophyceae</taxon>
        <taxon>CS clade</taxon>
        <taxon>Chlamydomonadales</taxon>
        <taxon>Chlamydomonadales incertae sedis</taxon>
        <taxon>Edaphochlamys</taxon>
    </lineage>
</organism>
<feature type="compositionally biased region" description="Low complexity" evidence="1">
    <location>
        <begin position="253"/>
        <end position="281"/>
    </location>
</feature>
<dbReference type="PROSITE" id="PS00092">
    <property type="entry name" value="N6_MTASE"/>
    <property type="match status" value="1"/>
</dbReference>
<evidence type="ECO:0000313" key="3">
    <source>
        <dbReference type="Proteomes" id="UP000612055"/>
    </source>
</evidence>
<dbReference type="InterPro" id="IPR050210">
    <property type="entry name" value="tRNA_Adenine-N(6)_MTase"/>
</dbReference>
<dbReference type="PANTHER" id="PTHR47739">
    <property type="entry name" value="TRNA1(VAL) (ADENINE(37)-N6)-METHYLTRANSFERASE"/>
    <property type="match status" value="1"/>
</dbReference>
<dbReference type="GO" id="GO:0008168">
    <property type="term" value="F:methyltransferase activity"/>
    <property type="evidence" value="ECO:0007669"/>
    <property type="project" value="InterPro"/>
</dbReference>
<protein>
    <submittedName>
        <fullName evidence="2">Uncharacterized protein</fullName>
    </submittedName>
</protein>
<evidence type="ECO:0000256" key="1">
    <source>
        <dbReference type="SAM" id="MobiDB-lite"/>
    </source>
</evidence>
<dbReference type="PANTHER" id="PTHR47739:SF1">
    <property type="entry name" value="TRNA1(VAL) (ADENINE(37)-N6)-METHYLTRANSFERASE"/>
    <property type="match status" value="1"/>
</dbReference>
<dbReference type="InterPro" id="IPR002052">
    <property type="entry name" value="DNA_methylase_N6_adenine_CS"/>
</dbReference>
<proteinExistence type="predicted"/>
<evidence type="ECO:0000313" key="2">
    <source>
        <dbReference type="EMBL" id="KAG2490954.1"/>
    </source>
</evidence>
<feature type="compositionally biased region" description="Pro residues" evidence="1">
    <location>
        <begin position="282"/>
        <end position="292"/>
    </location>
</feature>
<feature type="region of interest" description="Disordered" evidence="1">
    <location>
        <begin position="231"/>
        <end position="292"/>
    </location>
</feature>
<dbReference type="OrthoDB" id="269872at2759"/>
<comment type="caution">
    <text evidence="2">The sequence shown here is derived from an EMBL/GenBank/DDBJ whole genome shotgun (WGS) entry which is preliminary data.</text>
</comment>
<feature type="region of interest" description="Disordered" evidence="1">
    <location>
        <begin position="23"/>
        <end position="46"/>
    </location>
</feature>
<dbReference type="GO" id="GO:0003676">
    <property type="term" value="F:nucleic acid binding"/>
    <property type="evidence" value="ECO:0007669"/>
    <property type="project" value="InterPro"/>
</dbReference>
<dbReference type="InterPro" id="IPR029063">
    <property type="entry name" value="SAM-dependent_MTases_sf"/>
</dbReference>
<dbReference type="Gene3D" id="3.40.50.150">
    <property type="entry name" value="Vaccinia Virus protein VP39"/>
    <property type="match status" value="1"/>
</dbReference>
<dbReference type="SUPFAM" id="SSF53335">
    <property type="entry name" value="S-adenosyl-L-methionine-dependent methyltransferases"/>
    <property type="match status" value="1"/>
</dbReference>
<keyword evidence="3" id="KW-1185">Reference proteome</keyword>
<dbReference type="EMBL" id="JAEHOE010000057">
    <property type="protein sequence ID" value="KAG2490954.1"/>
    <property type="molecule type" value="Genomic_DNA"/>
</dbReference>
<gene>
    <name evidence="2" type="ORF">HYH03_010631</name>
</gene>
<dbReference type="Proteomes" id="UP000612055">
    <property type="component" value="Unassembled WGS sequence"/>
</dbReference>
<feature type="compositionally biased region" description="Low complexity" evidence="1">
    <location>
        <begin position="32"/>
        <end position="43"/>
    </location>
</feature>
<dbReference type="AlphaFoldDB" id="A0A835Y4M8"/>
<dbReference type="GO" id="GO:0032259">
    <property type="term" value="P:methylation"/>
    <property type="evidence" value="ECO:0007669"/>
    <property type="project" value="InterPro"/>
</dbReference>
<name>A0A835Y4M8_9CHLO</name>
<reference evidence="2" key="1">
    <citation type="journal article" date="2020" name="bioRxiv">
        <title>Comparative genomics of Chlamydomonas.</title>
        <authorList>
            <person name="Craig R.J."/>
            <person name="Hasan A.R."/>
            <person name="Ness R.W."/>
            <person name="Keightley P.D."/>
        </authorList>
    </citation>
    <scope>NUCLEOTIDE SEQUENCE</scope>
    <source>
        <strain evidence="2">CCAP 11/70</strain>
    </source>
</reference>
<accession>A0A835Y4M8</accession>
<sequence length="339" mass="34798">MIAQKLCPNQLNQRSYCSSQPLTTSAVANHQPSAPSGDAAGSARPDHAPAVAVNAGQRGPLQQPHVLAIDVDADAAAQAEENAGFSPWRDVITVQQISLQRLVEVASGAAADAAAAEGLTDAHLGPYDLIISNPPYFVNSSKPAAGRDGRAAARHADVGLPFPDLARGAAALLAPGGCVCVVLPPAEAEAFVEEAEAAGLALVERVRVFTAPEDARERRQLLRLRRAAELSVPPAPAPAPNDWSLTMNGPLVTSPSTPTSTSASTPASTLASSPAASSSSPAPAPAPAPKAPKAPARYLTAAYLRLTQDFHDPAYLAPHWAALGQQPHQADPAPEPSAC</sequence>